<evidence type="ECO:0000313" key="2">
    <source>
        <dbReference type="Proteomes" id="UP000031668"/>
    </source>
</evidence>
<gene>
    <name evidence="1" type="ORF">RF11_13792</name>
</gene>
<comment type="caution">
    <text evidence="1">The sequence shown here is derived from an EMBL/GenBank/DDBJ whole genome shotgun (WGS) entry which is preliminary data.</text>
</comment>
<proteinExistence type="predicted"/>
<name>A0A0C2IV98_THEKT</name>
<organism evidence="1 2">
    <name type="scientific">Thelohanellus kitauei</name>
    <name type="common">Myxosporean</name>
    <dbReference type="NCBI Taxonomy" id="669202"/>
    <lineage>
        <taxon>Eukaryota</taxon>
        <taxon>Metazoa</taxon>
        <taxon>Cnidaria</taxon>
        <taxon>Myxozoa</taxon>
        <taxon>Myxosporea</taxon>
        <taxon>Bivalvulida</taxon>
        <taxon>Platysporina</taxon>
        <taxon>Myxobolidae</taxon>
        <taxon>Thelohanellus</taxon>
    </lineage>
</organism>
<dbReference type="AlphaFoldDB" id="A0A0C2IV98"/>
<sequence>MVNIIFDVIEWHESGKSPSTPCKWLFFDSLNLLNGSTVGERGDLLILPAINQNDYKVMPADPIMDGTGLTFPVNCRQKPHQRVGSTKSVADFEIPRNKTINSTLYLMIDKYP</sequence>
<dbReference type="EMBL" id="JWZT01002471">
    <property type="protein sequence ID" value="KII69304.1"/>
    <property type="molecule type" value="Genomic_DNA"/>
</dbReference>
<keyword evidence="2" id="KW-1185">Reference proteome</keyword>
<reference evidence="1 2" key="1">
    <citation type="journal article" date="2014" name="Genome Biol. Evol.">
        <title>The genome of the myxosporean Thelohanellus kitauei shows adaptations to nutrient acquisition within its fish host.</title>
        <authorList>
            <person name="Yang Y."/>
            <person name="Xiong J."/>
            <person name="Zhou Z."/>
            <person name="Huo F."/>
            <person name="Miao W."/>
            <person name="Ran C."/>
            <person name="Liu Y."/>
            <person name="Zhang J."/>
            <person name="Feng J."/>
            <person name="Wang M."/>
            <person name="Wang M."/>
            <person name="Wang L."/>
            <person name="Yao B."/>
        </authorList>
    </citation>
    <scope>NUCLEOTIDE SEQUENCE [LARGE SCALE GENOMIC DNA]</scope>
    <source>
        <strain evidence="1">Wuqing</strain>
    </source>
</reference>
<evidence type="ECO:0000313" key="1">
    <source>
        <dbReference type="EMBL" id="KII69304.1"/>
    </source>
</evidence>
<dbReference type="Proteomes" id="UP000031668">
    <property type="component" value="Unassembled WGS sequence"/>
</dbReference>
<accession>A0A0C2IV98</accession>
<protein>
    <submittedName>
        <fullName evidence="1">Uncharacterized protein</fullName>
    </submittedName>
</protein>